<evidence type="ECO:0000313" key="1">
    <source>
        <dbReference type="EMBL" id="KAK9900948.1"/>
    </source>
</evidence>
<gene>
    <name evidence="1" type="ORF">M0R45_002348</name>
</gene>
<dbReference type="EMBL" id="JBEDUW010000348">
    <property type="protein sequence ID" value="KAK9900948.1"/>
    <property type="molecule type" value="Genomic_DNA"/>
</dbReference>
<accession>A0AAW1VGB4</accession>
<proteinExistence type="predicted"/>
<keyword evidence="2" id="KW-1185">Reference proteome</keyword>
<sequence length="222" mass="24604">MRSMAARHWLLEVADGRSIDGEMGIATPSEFSFGKGLGSSAKSRAWLDWTRCGLRCSGSTPTTATTRWRLREMMARSEETTVMGGRARRCRWCQDGTGHGLAAPPSLEATAGVLLHQEPSQTTTPLLCHRRSRRRPLPVLLCTAATAHSHVDLSAPCQTSRRRKLSTDPIPCSSRSSLFHCRRRPSRAALSHDLFTATRAQPRITLGRAVDLFSDEALRRRL</sequence>
<organism evidence="1 2">
    <name type="scientific">Rubus argutus</name>
    <name type="common">Southern blackberry</name>
    <dbReference type="NCBI Taxonomy" id="59490"/>
    <lineage>
        <taxon>Eukaryota</taxon>
        <taxon>Viridiplantae</taxon>
        <taxon>Streptophyta</taxon>
        <taxon>Embryophyta</taxon>
        <taxon>Tracheophyta</taxon>
        <taxon>Spermatophyta</taxon>
        <taxon>Magnoliopsida</taxon>
        <taxon>eudicotyledons</taxon>
        <taxon>Gunneridae</taxon>
        <taxon>Pentapetalae</taxon>
        <taxon>rosids</taxon>
        <taxon>fabids</taxon>
        <taxon>Rosales</taxon>
        <taxon>Rosaceae</taxon>
        <taxon>Rosoideae</taxon>
        <taxon>Rosoideae incertae sedis</taxon>
        <taxon>Rubus</taxon>
    </lineage>
</organism>
<evidence type="ECO:0000313" key="2">
    <source>
        <dbReference type="Proteomes" id="UP001457282"/>
    </source>
</evidence>
<name>A0AAW1VGB4_RUBAR</name>
<protein>
    <submittedName>
        <fullName evidence="1">Uncharacterized protein</fullName>
    </submittedName>
</protein>
<comment type="caution">
    <text evidence="1">The sequence shown here is derived from an EMBL/GenBank/DDBJ whole genome shotgun (WGS) entry which is preliminary data.</text>
</comment>
<reference evidence="1 2" key="1">
    <citation type="journal article" date="2023" name="G3 (Bethesda)">
        <title>A chromosome-length genome assembly and annotation of blackberry (Rubus argutus, cv. 'Hillquist').</title>
        <authorList>
            <person name="Bruna T."/>
            <person name="Aryal R."/>
            <person name="Dudchenko O."/>
            <person name="Sargent D.J."/>
            <person name="Mead D."/>
            <person name="Buti M."/>
            <person name="Cavallini A."/>
            <person name="Hytonen T."/>
            <person name="Andres J."/>
            <person name="Pham M."/>
            <person name="Weisz D."/>
            <person name="Mascagni F."/>
            <person name="Usai G."/>
            <person name="Natali L."/>
            <person name="Bassil N."/>
            <person name="Fernandez G.E."/>
            <person name="Lomsadze A."/>
            <person name="Armour M."/>
            <person name="Olukolu B."/>
            <person name="Poorten T."/>
            <person name="Britton C."/>
            <person name="Davik J."/>
            <person name="Ashrafi H."/>
            <person name="Aiden E.L."/>
            <person name="Borodovsky M."/>
            <person name="Worthington M."/>
        </authorList>
    </citation>
    <scope>NUCLEOTIDE SEQUENCE [LARGE SCALE GENOMIC DNA]</scope>
    <source>
        <strain evidence="1">PI 553951</strain>
    </source>
</reference>
<dbReference type="AlphaFoldDB" id="A0AAW1VGB4"/>
<dbReference type="Proteomes" id="UP001457282">
    <property type="component" value="Unassembled WGS sequence"/>
</dbReference>